<accession>A0ABP1H675</accession>
<keyword evidence="1" id="KW-0433">Leucine-rich repeat</keyword>
<dbReference type="InterPro" id="IPR032675">
    <property type="entry name" value="LRR_dom_sf"/>
</dbReference>
<feature type="compositionally biased region" description="Polar residues" evidence="3">
    <location>
        <begin position="1"/>
        <end position="20"/>
    </location>
</feature>
<proteinExistence type="predicted"/>
<evidence type="ECO:0000313" key="4">
    <source>
        <dbReference type="EMBL" id="CAL5985536.1"/>
    </source>
</evidence>
<reference evidence="4 5" key="1">
    <citation type="submission" date="2024-07" db="EMBL/GenBank/DDBJ databases">
        <authorList>
            <person name="Akdeniz Z."/>
        </authorList>
    </citation>
    <scope>NUCLEOTIDE SEQUENCE [LARGE SCALE GENOMIC DNA]</scope>
</reference>
<keyword evidence="2" id="KW-0677">Repeat</keyword>
<sequence>MSNSSEYEDSYNTPFNNDLSSDPGDEYEPWYILKDTGDVFVYNESRLTTFQFVDNVDKKHCGYVLDPKIYFENCPNISFWRVPYSIRKLEIYKCDLQNLKGLSQMNLWELNLSKNKISDISEFRKFKGNLLQCLDLSYNRIVDISPLGLHPETKELSLYILILDLSNNRIININALKDQKDLKELYLTDNYIRNFSPIKRNLKKYPNKIYLDQQYRLNADQKKYQKKYSAYMKSKKKSILISKKIKKINEINYKVSALKALETIKHNFSNHMSQVVVLLKSMESFSDQ</sequence>
<keyword evidence="5" id="KW-1185">Reference proteome</keyword>
<evidence type="ECO:0000256" key="3">
    <source>
        <dbReference type="SAM" id="MobiDB-lite"/>
    </source>
</evidence>
<protein>
    <submittedName>
        <fullName evidence="4">Leucine-rich_repeat domain-containing protein</fullName>
    </submittedName>
</protein>
<dbReference type="Proteomes" id="UP001642409">
    <property type="component" value="Unassembled WGS sequence"/>
</dbReference>
<gene>
    <name evidence="4" type="ORF">HINF_LOCUS8973</name>
</gene>
<dbReference type="Gene3D" id="3.80.10.10">
    <property type="entry name" value="Ribonuclease Inhibitor"/>
    <property type="match status" value="1"/>
</dbReference>
<dbReference type="InterPro" id="IPR001611">
    <property type="entry name" value="Leu-rich_rpt"/>
</dbReference>
<organism evidence="4 5">
    <name type="scientific">Hexamita inflata</name>
    <dbReference type="NCBI Taxonomy" id="28002"/>
    <lineage>
        <taxon>Eukaryota</taxon>
        <taxon>Metamonada</taxon>
        <taxon>Diplomonadida</taxon>
        <taxon>Hexamitidae</taxon>
        <taxon>Hexamitinae</taxon>
        <taxon>Hexamita</taxon>
    </lineage>
</organism>
<feature type="region of interest" description="Disordered" evidence="3">
    <location>
        <begin position="1"/>
        <end position="22"/>
    </location>
</feature>
<name>A0ABP1H675_9EUKA</name>
<dbReference type="PANTHER" id="PTHR46652">
    <property type="entry name" value="LEUCINE-RICH REPEAT AND IQ DOMAIN-CONTAINING PROTEIN 1-RELATED"/>
    <property type="match status" value="1"/>
</dbReference>
<evidence type="ECO:0000256" key="2">
    <source>
        <dbReference type="ARBA" id="ARBA00022737"/>
    </source>
</evidence>
<comment type="caution">
    <text evidence="4">The sequence shown here is derived from an EMBL/GenBank/DDBJ whole genome shotgun (WGS) entry which is preliminary data.</text>
</comment>
<evidence type="ECO:0000256" key="1">
    <source>
        <dbReference type="ARBA" id="ARBA00022614"/>
    </source>
</evidence>
<dbReference type="EMBL" id="CAXDID020000019">
    <property type="protein sequence ID" value="CAL5985536.1"/>
    <property type="molecule type" value="Genomic_DNA"/>
</dbReference>
<dbReference type="PANTHER" id="PTHR46652:SF3">
    <property type="entry name" value="LEUCINE-RICH REPEAT-CONTAINING PROTEIN 9"/>
    <property type="match status" value="1"/>
</dbReference>
<dbReference type="PROSITE" id="PS51450">
    <property type="entry name" value="LRR"/>
    <property type="match status" value="2"/>
</dbReference>
<dbReference type="SUPFAM" id="SSF52058">
    <property type="entry name" value="L domain-like"/>
    <property type="match status" value="1"/>
</dbReference>
<evidence type="ECO:0000313" key="5">
    <source>
        <dbReference type="Proteomes" id="UP001642409"/>
    </source>
</evidence>
<dbReference type="InterPro" id="IPR050836">
    <property type="entry name" value="SDS22/Internalin_LRR"/>
</dbReference>
<dbReference type="Pfam" id="PF00560">
    <property type="entry name" value="LRR_1"/>
    <property type="match status" value="1"/>
</dbReference>